<dbReference type="InterPro" id="IPR036291">
    <property type="entry name" value="NAD(P)-bd_dom_sf"/>
</dbReference>
<reference evidence="2" key="1">
    <citation type="submission" date="2025-08" db="UniProtKB">
        <authorList>
            <consortium name="Ensembl"/>
        </authorList>
    </citation>
    <scope>IDENTIFICATION</scope>
</reference>
<protein>
    <submittedName>
        <fullName evidence="2">Uncharacterized protein</fullName>
    </submittedName>
</protein>
<name>A0A8C3LV44_CHRPC</name>
<dbReference type="Gene3D" id="3.40.50.720">
    <property type="entry name" value="NAD(P)-binding Rossmann-like Domain"/>
    <property type="match status" value="1"/>
</dbReference>
<accession>A0A8C3LV44</accession>
<dbReference type="AlphaFoldDB" id="A0A8C3LV44"/>
<reference evidence="2" key="2">
    <citation type="submission" date="2025-09" db="UniProtKB">
        <authorList>
            <consortium name="Ensembl"/>
        </authorList>
    </citation>
    <scope>IDENTIFICATION</scope>
</reference>
<dbReference type="Proteomes" id="UP000694543">
    <property type="component" value="Unplaced"/>
</dbReference>
<evidence type="ECO:0000313" key="2">
    <source>
        <dbReference type="Ensembl" id="ENSCPIP00010014027.1"/>
    </source>
</evidence>
<evidence type="ECO:0000256" key="1">
    <source>
        <dbReference type="SAM" id="Phobius"/>
    </source>
</evidence>
<keyword evidence="1" id="KW-0812">Transmembrane</keyword>
<keyword evidence="3" id="KW-1185">Reference proteome</keyword>
<keyword evidence="1" id="KW-0472">Membrane</keyword>
<organism evidence="2 3">
    <name type="scientific">Chrysolophus pictus</name>
    <name type="common">Golden pheasant</name>
    <name type="synonym">Phasianus pictus</name>
    <dbReference type="NCBI Taxonomy" id="9089"/>
    <lineage>
        <taxon>Eukaryota</taxon>
        <taxon>Metazoa</taxon>
        <taxon>Chordata</taxon>
        <taxon>Craniata</taxon>
        <taxon>Vertebrata</taxon>
        <taxon>Euteleostomi</taxon>
        <taxon>Archelosauria</taxon>
        <taxon>Archosauria</taxon>
        <taxon>Dinosauria</taxon>
        <taxon>Saurischia</taxon>
        <taxon>Theropoda</taxon>
        <taxon>Coelurosauria</taxon>
        <taxon>Aves</taxon>
        <taxon>Neognathae</taxon>
        <taxon>Galloanserae</taxon>
        <taxon>Galliformes</taxon>
        <taxon>Phasianidae</taxon>
        <taxon>Phasianinae</taxon>
        <taxon>Chrysolophus</taxon>
    </lineage>
</organism>
<sequence length="45" mass="4823">LKDHLIHNVHQEEHPHAHNKISVVGVGAVGMACAITVLTWSNATS</sequence>
<evidence type="ECO:0000313" key="3">
    <source>
        <dbReference type="Proteomes" id="UP000694543"/>
    </source>
</evidence>
<feature type="transmembrane region" description="Helical" evidence="1">
    <location>
        <begin position="21"/>
        <end position="40"/>
    </location>
</feature>
<dbReference type="SUPFAM" id="SSF51735">
    <property type="entry name" value="NAD(P)-binding Rossmann-fold domains"/>
    <property type="match status" value="1"/>
</dbReference>
<keyword evidence="1" id="KW-1133">Transmembrane helix</keyword>
<dbReference type="Ensembl" id="ENSCPIT00010016685.1">
    <property type="protein sequence ID" value="ENSCPIP00010014027.1"/>
    <property type="gene ID" value="ENSCPIG00010011102.1"/>
</dbReference>
<proteinExistence type="predicted"/>